<name>A0A3S1AQB3_9CYAN</name>
<reference evidence="10" key="1">
    <citation type="submission" date="2018-12" db="EMBL/GenBank/DDBJ databases">
        <authorList>
            <person name="Will S."/>
            <person name="Neumann-Schaal M."/>
            <person name="Henke P."/>
        </authorList>
    </citation>
    <scope>NUCLEOTIDE SEQUENCE</scope>
    <source>
        <strain evidence="10">PCC 7102</strain>
    </source>
</reference>
<dbReference type="OrthoDB" id="9767869at2"/>
<dbReference type="PRINTS" id="PR00162">
    <property type="entry name" value="RIESKE"/>
</dbReference>
<dbReference type="InterPro" id="IPR014349">
    <property type="entry name" value="Rieske_Fe-S_prot"/>
</dbReference>
<comment type="cofactor">
    <cofactor evidence="7">
        <name>[2Fe-2S] cluster</name>
        <dbReference type="ChEBI" id="CHEBI:190135"/>
    </cofactor>
</comment>
<dbReference type="PROSITE" id="PS51257">
    <property type="entry name" value="PROKAR_LIPOPROTEIN"/>
    <property type="match status" value="1"/>
</dbReference>
<keyword evidence="6" id="KW-1015">Disulfide bond</keyword>
<dbReference type="EMBL" id="RSCL01000003">
    <property type="protein sequence ID" value="RUT08490.1"/>
    <property type="molecule type" value="Genomic_DNA"/>
</dbReference>
<keyword evidence="8" id="KW-0732">Signal</keyword>
<dbReference type="CDD" id="cd03467">
    <property type="entry name" value="Rieske"/>
    <property type="match status" value="1"/>
</dbReference>
<keyword evidence="5" id="KW-0793">Thylakoid</keyword>
<evidence type="ECO:0000256" key="4">
    <source>
        <dbReference type="ARBA" id="ARBA00023014"/>
    </source>
</evidence>
<keyword evidence="1" id="KW-0001">2Fe-2S</keyword>
<dbReference type="PANTHER" id="PTHR10134">
    <property type="entry name" value="CYTOCHROME B-C1 COMPLEX SUBUNIT RIESKE, MITOCHONDRIAL"/>
    <property type="match status" value="1"/>
</dbReference>
<evidence type="ECO:0000313" key="10">
    <source>
        <dbReference type="EMBL" id="RUT08490.1"/>
    </source>
</evidence>
<gene>
    <name evidence="10" type="ORF">DSM106972_016580</name>
</gene>
<evidence type="ECO:0000256" key="2">
    <source>
        <dbReference type="ARBA" id="ARBA00022723"/>
    </source>
</evidence>
<dbReference type="GO" id="GO:0046872">
    <property type="term" value="F:metal ion binding"/>
    <property type="evidence" value="ECO:0007669"/>
    <property type="project" value="UniProtKB-KW"/>
</dbReference>
<protein>
    <recommendedName>
        <fullName evidence="9">Rieske domain-containing protein</fullName>
    </recommendedName>
</protein>
<dbReference type="GO" id="GO:0051537">
    <property type="term" value="F:2 iron, 2 sulfur cluster binding"/>
    <property type="evidence" value="ECO:0007669"/>
    <property type="project" value="UniProtKB-KW"/>
</dbReference>
<evidence type="ECO:0000256" key="8">
    <source>
        <dbReference type="SAM" id="SignalP"/>
    </source>
</evidence>
<keyword evidence="4" id="KW-0411">Iron-sulfur</keyword>
<comment type="caution">
    <text evidence="10">The sequence shown here is derived from an EMBL/GenBank/DDBJ whole genome shotgun (WGS) entry which is preliminary data.</text>
</comment>
<feature type="signal peptide" evidence="8">
    <location>
        <begin position="1"/>
        <end position="24"/>
    </location>
</feature>
<dbReference type="Gene3D" id="2.102.10.10">
    <property type="entry name" value="Rieske [2Fe-2S] iron-sulphur domain"/>
    <property type="match status" value="1"/>
</dbReference>
<evidence type="ECO:0000256" key="6">
    <source>
        <dbReference type="ARBA" id="ARBA00023157"/>
    </source>
</evidence>
<dbReference type="Pfam" id="PF00355">
    <property type="entry name" value="Rieske"/>
    <property type="match status" value="1"/>
</dbReference>
<sequence>MNRRDFITLFGVGGIASSLPLALAACSPEKSTTTTSKDWQNIGKVAELDKTGQLLNENSPVGSVLVVGTSKAKNLVAVNPTCTHQGCKVNWKATENKFLCPCHKSAFAADGKVLAGPATDPLATYAIKIEGDGVLVKAV</sequence>
<organism evidence="10 11">
    <name type="scientific">Dulcicalothrix desertica PCC 7102</name>
    <dbReference type="NCBI Taxonomy" id="232991"/>
    <lineage>
        <taxon>Bacteria</taxon>
        <taxon>Bacillati</taxon>
        <taxon>Cyanobacteriota</taxon>
        <taxon>Cyanophyceae</taxon>
        <taxon>Nostocales</taxon>
        <taxon>Calotrichaceae</taxon>
        <taxon>Dulcicalothrix</taxon>
    </lineage>
</organism>
<feature type="chain" id="PRO_5030082915" description="Rieske domain-containing protein" evidence="8">
    <location>
        <begin position="25"/>
        <end position="139"/>
    </location>
</feature>
<dbReference type="InterPro" id="IPR017941">
    <property type="entry name" value="Rieske_2Fe-2S"/>
</dbReference>
<keyword evidence="11" id="KW-1185">Reference proteome</keyword>
<dbReference type="GO" id="GO:0016020">
    <property type="term" value="C:membrane"/>
    <property type="evidence" value="ECO:0007669"/>
    <property type="project" value="InterPro"/>
</dbReference>
<evidence type="ECO:0000256" key="1">
    <source>
        <dbReference type="ARBA" id="ARBA00022714"/>
    </source>
</evidence>
<dbReference type="InterPro" id="IPR036922">
    <property type="entry name" value="Rieske_2Fe-2S_sf"/>
</dbReference>
<evidence type="ECO:0000259" key="9">
    <source>
        <dbReference type="PROSITE" id="PS51296"/>
    </source>
</evidence>
<dbReference type="SUPFAM" id="SSF50022">
    <property type="entry name" value="ISP domain"/>
    <property type="match status" value="1"/>
</dbReference>
<evidence type="ECO:0000313" key="11">
    <source>
        <dbReference type="Proteomes" id="UP000271624"/>
    </source>
</evidence>
<keyword evidence="3" id="KW-0408">Iron</keyword>
<evidence type="ECO:0000256" key="7">
    <source>
        <dbReference type="ARBA" id="ARBA00034078"/>
    </source>
</evidence>
<evidence type="ECO:0000256" key="3">
    <source>
        <dbReference type="ARBA" id="ARBA00023004"/>
    </source>
</evidence>
<dbReference type="RefSeq" id="WP_127080286.1">
    <property type="nucleotide sequence ID" value="NZ_RSCL01000003.1"/>
</dbReference>
<reference evidence="10" key="2">
    <citation type="journal article" date="2019" name="Genome Biol. Evol.">
        <title>Day and night: Metabolic profiles and evolutionary relationships of six axenic non-marine cyanobacteria.</title>
        <authorList>
            <person name="Will S.E."/>
            <person name="Henke P."/>
            <person name="Boedeker C."/>
            <person name="Huang S."/>
            <person name="Brinkmann H."/>
            <person name="Rohde M."/>
            <person name="Jarek M."/>
            <person name="Friedl T."/>
            <person name="Seufert S."/>
            <person name="Schumacher M."/>
            <person name="Overmann J."/>
            <person name="Neumann-Schaal M."/>
            <person name="Petersen J."/>
        </authorList>
    </citation>
    <scope>NUCLEOTIDE SEQUENCE [LARGE SCALE GENOMIC DNA]</scope>
    <source>
        <strain evidence="10">PCC 7102</strain>
    </source>
</reference>
<feature type="domain" description="Rieske" evidence="9">
    <location>
        <begin position="39"/>
        <end position="136"/>
    </location>
</feature>
<dbReference type="GO" id="GO:0004497">
    <property type="term" value="F:monooxygenase activity"/>
    <property type="evidence" value="ECO:0007669"/>
    <property type="project" value="UniProtKB-ARBA"/>
</dbReference>
<keyword evidence="2" id="KW-0479">Metal-binding</keyword>
<accession>A0A3S1AQB3</accession>
<dbReference type="Proteomes" id="UP000271624">
    <property type="component" value="Unassembled WGS sequence"/>
</dbReference>
<proteinExistence type="predicted"/>
<dbReference type="PROSITE" id="PS51296">
    <property type="entry name" value="RIESKE"/>
    <property type="match status" value="1"/>
</dbReference>
<dbReference type="GO" id="GO:0016705">
    <property type="term" value="F:oxidoreductase activity, acting on paired donors, with incorporation or reduction of molecular oxygen"/>
    <property type="evidence" value="ECO:0007669"/>
    <property type="project" value="UniProtKB-ARBA"/>
</dbReference>
<dbReference type="AlphaFoldDB" id="A0A3S1AQB3"/>
<evidence type="ECO:0000256" key="5">
    <source>
        <dbReference type="ARBA" id="ARBA00023078"/>
    </source>
</evidence>
<dbReference type="InterPro" id="IPR005805">
    <property type="entry name" value="Rieske_Fe-S_prot_C"/>
</dbReference>